<proteinExistence type="predicted"/>
<feature type="compositionally biased region" description="Polar residues" evidence="1">
    <location>
        <begin position="148"/>
        <end position="166"/>
    </location>
</feature>
<protein>
    <submittedName>
        <fullName evidence="3">PRTRC system protein E</fullName>
    </submittedName>
</protein>
<gene>
    <name evidence="3" type="ORF">V8G57_15555</name>
</gene>
<evidence type="ECO:0000313" key="4">
    <source>
        <dbReference type="Proteomes" id="UP001495910"/>
    </source>
</evidence>
<dbReference type="EMBL" id="JBANDC010000010">
    <property type="protein sequence ID" value="MEM4988809.1"/>
    <property type="molecule type" value="Genomic_DNA"/>
</dbReference>
<evidence type="ECO:0000256" key="1">
    <source>
        <dbReference type="SAM" id="MobiDB-lite"/>
    </source>
</evidence>
<keyword evidence="4" id="KW-1185">Reference proteome</keyword>
<feature type="compositionally biased region" description="Basic and acidic residues" evidence="1">
    <location>
        <begin position="200"/>
        <end position="209"/>
    </location>
</feature>
<feature type="compositionally biased region" description="Polar residues" evidence="1">
    <location>
        <begin position="124"/>
        <end position="140"/>
    </location>
</feature>
<name>A0ABU9PXS1_9BURK</name>
<reference evidence="3 4" key="1">
    <citation type="submission" date="2024-02" db="EMBL/GenBank/DDBJ databases">
        <title>Draft genome sequence of Collimonas sp. strain H4R21, an effective mineral-weathering bacterial strain isolated from the beech rhizosphere.</title>
        <authorList>
            <person name="Morin E."/>
            <person name="Uroz S."/>
            <person name="Leveau J.H.J."/>
            <person name="Kumar R."/>
            <person name="Rey M.W."/>
            <person name="Pham J."/>
        </authorList>
    </citation>
    <scope>NUCLEOTIDE SEQUENCE [LARGE SCALE GENOMIC DNA]</scope>
    <source>
        <strain evidence="3 4">H4R21</strain>
    </source>
</reference>
<dbReference type="RefSeq" id="WP_342830135.1">
    <property type="nucleotide sequence ID" value="NZ_JBANDC010000010.1"/>
</dbReference>
<dbReference type="Proteomes" id="UP001495910">
    <property type="component" value="Unassembled WGS sequence"/>
</dbReference>
<organism evidence="3 4">
    <name type="scientific">Collimonas rhizosphaerae</name>
    <dbReference type="NCBI Taxonomy" id="3126357"/>
    <lineage>
        <taxon>Bacteria</taxon>
        <taxon>Pseudomonadati</taxon>
        <taxon>Pseudomonadota</taxon>
        <taxon>Betaproteobacteria</taxon>
        <taxon>Burkholderiales</taxon>
        <taxon>Oxalobacteraceae</taxon>
        <taxon>Collimonas</taxon>
    </lineage>
</organism>
<sequence>MFSALQALTQKATLLIVVAAEGELLRVSITPTITGKDADQPLHPISLVATPAELDAGFVEALNAWQVPRRSLIEQVEAAAAASDENNDRAKKPAATKTTKPLTPKQAAKVAKTAKPHAEPEVTAQGTPSATPNGTSTSDVTPGDLVGSGSTPSPTGVFISTTQSAEPNAMPPRAADSNAMPPDAPGDPVVPAESATQGPPDDKFTIDLF</sequence>
<evidence type="ECO:0000259" key="2">
    <source>
        <dbReference type="Pfam" id="PF19556"/>
    </source>
</evidence>
<feature type="domain" description="ParB-related ThiF-related cassette protein E" evidence="2">
    <location>
        <begin position="2"/>
        <end position="99"/>
    </location>
</feature>
<feature type="region of interest" description="Disordered" evidence="1">
    <location>
        <begin position="79"/>
        <end position="209"/>
    </location>
</feature>
<dbReference type="InterPro" id="IPR022273">
    <property type="entry name" value="PRTRC_protein-E"/>
</dbReference>
<dbReference type="NCBIfam" id="TIGR03741">
    <property type="entry name" value="PRTRC_E"/>
    <property type="match status" value="1"/>
</dbReference>
<evidence type="ECO:0000313" key="3">
    <source>
        <dbReference type="EMBL" id="MEM4988809.1"/>
    </source>
</evidence>
<feature type="compositionally biased region" description="Low complexity" evidence="1">
    <location>
        <begin position="93"/>
        <end position="109"/>
    </location>
</feature>
<comment type="caution">
    <text evidence="3">The sequence shown here is derived from an EMBL/GenBank/DDBJ whole genome shotgun (WGS) entry which is preliminary data.</text>
</comment>
<dbReference type="Pfam" id="PF19556">
    <property type="entry name" value="PRTRC_E"/>
    <property type="match status" value="1"/>
</dbReference>
<accession>A0ABU9PXS1</accession>